<organism evidence="1">
    <name type="scientific">Solanum chilense</name>
    <name type="common">Tomato</name>
    <name type="synonym">Lycopersicon chilense</name>
    <dbReference type="NCBI Taxonomy" id="4083"/>
    <lineage>
        <taxon>Eukaryota</taxon>
        <taxon>Viridiplantae</taxon>
        <taxon>Streptophyta</taxon>
        <taxon>Embryophyta</taxon>
        <taxon>Tracheophyta</taxon>
        <taxon>Spermatophyta</taxon>
        <taxon>Magnoliopsida</taxon>
        <taxon>eudicotyledons</taxon>
        <taxon>Gunneridae</taxon>
        <taxon>Pentapetalae</taxon>
        <taxon>asterids</taxon>
        <taxon>lamiids</taxon>
        <taxon>Solanales</taxon>
        <taxon>Solanaceae</taxon>
        <taxon>Solanoideae</taxon>
        <taxon>Solaneae</taxon>
        <taxon>Solanum</taxon>
        <taxon>Solanum subgen. Lycopersicon</taxon>
    </lineage>
</organism>
<dbReference type="PANTHER" id="PTHR46148">
    <property type="entry name" value="CHROMO DOMAIN-CONTAINING PROTEIN"/>
    <property type="match status" value="1"/>
</dbReference>
<comment type="caution">
    <text evidence="1">The sequence shown here is derived from an EMBL/GenBank/DDBJ whole genome shotgun (WGS) entry which is preliminary data.</text>
</comment>
<protein>
    <recommendedName>
        <fullName evidence="2">Chromo domain-containing protein</fullName>
    </recommendedName>
</protein>
<dbReference type="AlphaFoldDB" id="A0A6N2CF33"/>
<evidence type="ECO:0008006" key="2">
    <source>
        <dbReference type="Google" id="ProtNLM"/>
    </source>
</evidence>
<reference evidence="1" key="1">
    <citation type="submission" date="2019-05" db="EMBL/GenBank/DDBJ databases">
        <title>The de novo reference genome and transcriptome assemblies of the wild tomato species Solanum chilense.</title>
        <authorList>
            <person name="Stam R."/>
            <person name="Nosenko T."/>
            <person name="Hoerger A.C."/>
            <person name="Stephan W."/>
            <person name="Seidel M.A."/>
            <person name="Kuhn J.M.M."/>
            <person name="Haberer G."/>
            <person name="Tellier A."/>
        </authorList>
    </citation>
    <scope>NUCLEOTIDE SEQUENCE</scope>
    <source>
        <tissue evidence="1">Mature leaves</tissue>
    </source>
</reference>
<dbReference type="PANTHER" id="PTHR46148:SF60">
    <property type="entry name" value="CHROMO DOMAIN-CONTAINING PROTEIN"/>
    <property type="match status" value="1"/>
</dbReference>
<gene>
    <name evidence="1" type="ORF">EJD97_001135</name>
</gene>
<evidence type="ECO:0000313" key="1">
    <source>
        <dbReference type="EMBL" id="TMX05206.1"/>
    </source>
</evidence>
<proteinExistence type="predicted"/>
<name>A0A6N2CF33_SOLCI</name>
<dbReference type="EMBL" id="RXGB01000111">
    <property type="protein sequence ID" value="TMX05206.1"/>
    <property type="molecule type" value="Genomic_DNA"/>
</dbReference>
<sequence length="98" mass="11202">MKGVMRFGKKGKLIPRVPSFHDKEVYWDPVSIIPIEGIGMDENLSHEEVLVEILDRQVRNKEVTSLKVLWKNHLVQGATKESKADMKSHYPHIIANLG</sequence>
<accession>A0A6N2CF33</accession>